<evidence type="ECO:0000259" key="7">
    <source>
        <dbReference type="Pfam" id="PF02706"/>
    </source>
</evidence>
<dbReference type="InterPro" id="IPR003856">
    <property type="entry name" value="LPS_length_determ_N"/>
</dbReference>
<comment type="subcellular location">
    <subcellularLocation>
        <location evidence="1">Cell membrane</location>
        <topology evidence="1">Multi-pass membrane protein</topology>
    </subcellularLocation>
</comment>
<protein>
    <recommendedName>
        <fullName evidence="7">Polysaccharide chain length determinant N-terminal domain-containing protein</fullName>
    </recommendedName>
</protein>
<accession>A0ABQ5JPD0</accession>
<dbReference type="EMBL" id="BQXO01000004">
    <property type="protein sequence ID" value="GKT06170.1"/>
    <property type="molecule type" value="Genomic_DNA"/>
</dbReference>
<evidence type="ECO:0000313" key="9">
    <source>
        <dbReference type="Proteomes" id="UP001628078"/>
    </source>
</evidence>
<reference evidence="8 9" key="1">
    <citation type="submission" date="2022-03" db="EMBL/GenBank/DDBJ databases">
        <title>Draft genome sequence of Furfurilactobacillus curtus JCM 31185.</title>
        <authorList>
            <person name="Suzuki S."/>
            <person name="Endo A."/>
            <person name="Kajikawa A."/>
        </authorList>
    </citation>
    <scope>NUCLEOTIDE SEQUENCE [LARGE SCALE GENOMIC DNA]</scope>
    <source>
        <strain evidence="8 9">JCM 31185</strain>
    </source>
</reference>
<evidence type="ECO:0000256" key="3">
    <source>
        <dbReference type="ARBA" id="ARBA00022692"/>
    </source>
</evidence>
<keyword evidence="5 6" id="KW-0472">Membrane</keyword>
<keyword evidence="3 6" id="KW-0812">Transmembrane</keyword>
<organism evidence="8 9">
    <name type="scientific">Furfurilactobacillus curtus</name>
    <dbReference type="NCBI Taxonomy" id="1746200"/>
    <lineage>
        <taxon>Bacteria</taxon>
        <taxon>Bacillati</taxon>
        <taxon>Bacillota</taxon>
        <taxon>Bacilli</taxon>
        <taxon>Lactobacillales</taxon>
        <taxon>Lactobacillaceae</taxon>
        <taxon>Furfurilactobacillus</taxon>
    </lineage>
</organism>
<evidence type="ECO:0000256" key="1">
    <source>
        <dbReference type="ARBA" id="ARBA00004651"/>
    </source>
</evidence>
<evidence type="ECO:0000256" key="6">
    <source>
        <dbReference type="SAM" id="Phobius"/>
    </source>
</evidence>
<keyword evidence="2" id="KW-1003">Cell membrane</keyword>
<evidence type="ECO:0000256" key="4">
    <source>
        <dbReference type="ARBA" id="ARBA00022989"/>
    </source>
</evidence>
<proteinExistence type="predicted"/>
<sequence>MLNGSVSLKQLWRIFVVNILVIAIGALVFGAGGYFYARHKTSTTYTANCSLILTPTALAGGRTFDQVQANIALANTYANVVTDPVITDRVNAQLKHRSDYTYDQESLPDQIKVTTRPGAAWLRISGSAKSKKLAIAITDTTAKVTRKNLAHDSGLGTRVRLLATAKRNGVSSETTPSVKKVTIFAAAVGIIITGLMVFTWDIFRGGHRDA</sequence>
<gene>
    <name evidence="8" type="ORF">JCM31185_14570</name>
</gene>
<evidence type="ECO:0000313" key="8">
    <source>
        <dbReference type="EMBL" id="GKT06170.1"/>
    </source>
</evidence>
<feature type="transmembrane region" description="Helical" evidence="6">
    <location>
        <begin position="181"/>
        <end position="203"/>
    </location>
</feature>
<evidence type="ECO:0000256" key="5">
    <source>
        <dbReference type="ARBA" id="ARBA00023136"/>
    </source>
</evidence>
<keyword evidence="4 6" id="KW-1133">Transmembrane helix</keyword>
<dbReference type="RefSeq" id="WP_407884088.1">
    <property type="nucleotide sequence ID" value="NZ_BQXO01000004.1"/>
</dbReference>
<dbReference type="Proteomes" id="UP001628078">
    <property type="component" value="Unassembled WGS sequence"/>
</dbReference>
<keyword evidence="9" id="KW-1185">Reference proteome</keyword>
<dbReference type="Pfam" id="PF02706">
    <property type="entry name" value="Wzz"/>
    <property type="match status" value="1"/>
</dbReference>
<name>A0ABQ5JPD0_9LACO</name>
<comment type="caution">
    <text evidence="8">The sequence shown here is derived from an EMBL/GenBank/DDBJ whole genome shotgun (WGS) entry which is preliminary data.</text>
</comment>
<feature type="domain" description="Polysaccharide chain length determinant N-terminal" evidence="7">
    <location>
        <begin position="6"/>
        <end position="93"/>
    </location>
</feature>
<evidence type="ECO:0000256" key="2">
    <source>
        <dbReference type="ARBA" id="ARBA00022475"/>
    </source>
</evidence>
<feature type="transmembrane region" description="Helical" evidence="6">
    <location>
        <begin position="12"/>
        <end position="37"/>
    </location>
</feature>